<protein>
    <submittedName>
        <fullName evidence="4">Cupin domain-containing protein</fullName>
    </submittedName>
</protein>
<keyword evidence="5" id="KW-1185">Reference proteome</keyword>
<dbReference type="SUPFAM" id="SSF51182">
    <property type="entry name" value="RmlC-like cupins"/>
    <property type="match status" value="1"/>
</dbReference>
<dbReference type="InterPro" id="IPR013096">
    <property type="entry name" value="Cupin_2"/>
</dbReference>
<evidence type="ECO:0000256" key="2">
    <source>
        <dbReference type="SAM" id="MobiDB-lite"/>
    </source>
</evidence>
<keyword evidence="1" id="KW-0479">Metal-binding</keyword>
<reference evidence="4 5" key="1">
    <citation type="submission" date="2021-07" db="EMBL/GenBank/DDBJ databases">
        <title>Sphingomonas sp.</title>
        <authorList>
            <person name="Feng G."/>
            <person name="Li J."/>
            <person name="Pan M."/>
        </authorList>
    </citation>
    <scope>NUCLEOTIDE SEQUENCE [LARGE SCALE GENOMIC DNA]</scope>
    <source>
        <strain evidence="4 5">RRHST34</strain>
    </source>
</reference>
<feature type="region of interest" description="Disordered" evidence="2">
    <location>
        <begin position="1"/>
        <end position="20"/>
    </location>
</feature>
<proteinExistence type="predicted"/>
<evidence type="ECO:0000259" key="3">
    <source>
        <dbReference type="Pfam" id="PF07883"/>
    </source>
</evidence>
<dbReference type="Gene3D" id="2.60.120.10">
    <property type="entry name" value="Jelly Rolls"/>
    <property type="match status" value="1"/>
</dbReference>
<feature type="domain" description="Cupin type-2" evidence="3">
    <location>
        <begin position="46"/>
        <end position="117"/>
    </location>
</feature>
<comment type="caution">
    <text evidence="4">The sequence shown here is derived from an EMBL/GenBank/DDBJ whole genome shotgun (WGS) entry which is preliminary data.</text>
</comment>
<dbReference type="EMBL" id="JAHXZN010000001">
    <property type="protein sequence ID" value="MBW6529826.1"/>
    <property type="molecule type" value="Genomic_DNA"/>
</dbReference>
<evidence type="ECO:0000313" key="5">
    <source>
        <dbReference type="Proteomes" id="UP000759103"/>
    </source>
</evidence>
<dbReference type="CDD" id="cd02224">
    <property type="entry name" value="cupin_SPO2919-like"/>
    <property type="match status" value="1"/>
</dbReference>
<dbReference type="InterPro" id="IPR011051">
    <property type="entry name" value="RmlC_Cupin_sf"/>
</dbReference>
<sequence>MPKVDVERLPSHEGSDYPEPFAAAASDRRVRVLSEVMGLGDFVATHVTVPPGGWSSQRHWHEGEDEVVVVLSGEAVLVDDTGRHPMRAGDVATFRKGEANAHHLRNDSDSPCVLFAVSLPEASTVHYPDIAMRWHPRHGYEAESAPDDEGTH</sequence>
<dbReference type="InterPro" id="IPR051610">
    <property type="entry name" value="GPI/OXD"/>
</dbReference>
<evidence type="ECO:0000313" key="4">
    <source>
        <dbReference type="EMBL" id="MBW6529826.1"/>
    </source>
</evidence>
<name>A0ABS7BJN6_9SPHN</name>
<organism evidence="4 5">
    <name type="scientific">Sphingomonas citri</name>
    <dbReference type="NCBI Taxonomy" id="2862499"/>
    <lineage>
        <taxon>Bacteria</taxon>
        <taxon>Pseudomonadati</taxon>
        <taxon>Pseudomonadota</taxon>
        <taxon>Alphaproteobacteria</taxon>
        <taxon>Sphingomonadales</taxon>
        <taxon>Sphingomonadaceae</taxon>
        <taxon>Sphingomonas</taxon>
    </lineage>
</organism>
<dbReference type="RefSeq" id="WP_219747300.1">
    <property type="nucleotide sequence ID" value="NZ_JAHXZN010000001.1"/>
</dbReference>
<dbReference type="InterPro" id="IPR014710">
    <property type="entry name" value="RmlC-like_jellyroll"/>
</dbReference>
<gene>
    <name evidence="4" type="ORF">KZ820_03690</name>
</gene>
<dbReference type="PANTHER" id="PTHR35848">
    <property type="entry name" value="OXALATE-BINDING PROTEIN"/>
    <property type="match status" value="1"/>
</dbReference>
<evidence type="ECO:0000256" key="1">
    <source>
        <dbReference type="ARBA" id="ARBA00022723"/>
    </source>
</evidence>
<dbReference type="PANTHER" id="PTHR35848:SF9">
    <property type="entry name" value="SLL1358 PROTEIN"/>
    <property type="match status" value="1"/>
</dbReference>
<dbReference type="Pfam" id="PF07883">
    <property type="entry name" value="Cupin_2"/>
    <property type="match status" value="1"/>
</dbReference>
<feature type="compositionally biased region" description="Basic and acidic residues" evidence="2">
    <location>
        <begin position="1"/>
        <end position="15"/>
    </location>
</feature>
<dbReference type="Proteomes" id="UP000759103">
    <property type="component" value="Unassembled WGS sequence"/>
</dbReference>
<accession>A0ABS7BJN6</accession>